<keyword evidence="1" id="KW-0472">Membrane</keyword>
<dbReference type="Pfam" id="PF04240">
    <property type="entry name" value="Caroten_synth"/>
    <property type="match status" value="1"/>
</dbReference>
<reference evidence="3" key="1">
    <citation type="submission" date="2016-10" db="EMBL/GenBank/DDBJ databases">
        <authorList>
            <person name="Varghese N."/>
            <person name="Submissions S."/>
        </authorList>
    </citation>
    <scope>NUCLEOTIDE SEQUENCE [LARGE SCALE GENOMIC DNA]</scope>
    <source>
        <strain evidence="3">DSM 16471</strain>
    </source>
</reference>
<dbReference type="InterPro" id="IPR007354">
    <property type="entry name" value="CruF-like"/>
</dbReference>
<dbReference type="Proteomes" id="UP000198990">
    <property type="component" value="Unassembled WGS sequence"/>
</dbReference>
<organism evidence="2 3">
    <name type="scientific">Maribacter orientalis</name>
    <dbReference type="NCBI Taxonomy" id="228957"/>
    <lineage>
        <taxon>Bacteria</taxon>
        <taxon>Pseudomonadati</taxon>
        <taxon>Bacteroidota</taxon>
        <taxon>Flavobacteriia</taxon>
        <taxon>Flavobacteriales</taxon>
        <taxon>Flavobacteriaceae</taxon>
        <taxon>Maribacter</taxon>
    </lineage>
</organism>
<gene>
    <name evidence="2" type="ORF">SAMN04488008_103499</name>
</gene>
<evidence type="ECO:0000313" key="3">
    <source>
        <dbReference type="Proteomes" id="UP000198990"/>
    </source>
</evidence>
<proteinExistence type="predicted"/>
<protein>
    <submittedName>
        <fullName evidence="2">Putative membrane protein</fullName>
    </submittedName>
</protein>
<feature type="transmembrane region" description="Helical" evidence="1">
    <location>
        <begin position="169"/>
        <end position="186"/>
    </location>
</feature>
<dbReference type="AlphaFoldDB" id="A0A1H7PP07"/>
<dbReference type="OrthoDB" id="9811293at2"/>
<name>A0A1H7PP07_9FLAO</name>
<keyword evidence="1" id="KW-0812">Transmembrane</keyword>
<feature type="transmembrane region" description="Helical" evidence="1">
    <location>
        <begin position="193"/>
        <end position="211"/>
    </location>
</feature>
<feature type="transmembrane region" description="Helical" evidence="1">
    <location>
        <begin position="65"/>
        <end position="85"/>
    </location>
</feature>
<evidence type="ECO:0000256" key="1">
    <source>
        <dbReference type="SAM" id="Phobius"/>
    </source>
</evidence>
<accession>A0A1H7PP07</accession>
<feature type="transmembrane region" description="Helical" evidence="1">
    <location>
        <begin position="41"/>
        <end position="58"/>
    </location>
</feature>
<evidence type="ECO:0000313" key="2">
    <source>
        <dbReference type="EMBL" id="SEL37560.1"/>
    </source>
</evidence>
<dbReference type="RefSeq" id="WP_091623067.1">
    <property type="nucleotide sequence ID" value="NZ_FNZN01000003.1"/>
</dbReference>
<feature type="transmembrane region" description="Helical" evidence="1">
    <location>
        <begin position="129"/>
        <end position="147"/>
    </location>
</feature>
<dbReference type="EMBL" id="FNZN01000003">
    <property type="protein sequence ID" value="SEL37560.1"/>
    <property type="molecule type" value="Genomic_DNA"/>
</dbReference>
<sequence>MLDILKKNKVWLSVGIIWLFHISAVIGITLGNLNWFIEKTPINLGLSFFLFLFIYPINNLSKVTALLLFFVGGMFAEWLGVNYQILFGEYKYGHNFGPKLDGVPYLIGAYWALLTFITASILDFTTLPYRVKIIGAAGLMVILDFFMEKSAPTFHFWTFSGGMPTFENYWTWLLVGILFQVVLKLFNIKGNQVFSFNLYLAQLCFFVYFYFYD</sequence>
<keyword evidence="1" id="KW-1133">Transmembrane helix</keyword>
<feature type="transmembrane region" description="Helical" evidence="1">
    <location>
        <begin position="12"/>
        <end position="35"/>
    </location>
</feature>
<keyword evidence="3" id="KW-1185">Reference proteome</keyword>
<feature type="transmembrane region" description="Helical" evidence="1">
    <location>
        <begin position="105"/>
        <end position="122"/>
    </location>
</feature>
<dbReference type="STRING" id="228957.SAMN04488008_103499"/>